<protein>
    <submittedName>
        <fullName evidence="8">Armadillo-type fold</fullName>
    </submittedName>
</protein>
<organism evidence="8 9">
    <name type="scientific">Lasallia pustulata</name>
    <dbReference type="NCBI Taxonomy" id="136370"/>
    <lineage>
        <taxon>Eukaryota</taxon>
        <taxon>Fungi</taxon>
        <taxon>Dikarya</taxon>
        <taxon>Ascomycota</taxon>
        <taxon>Pezizomycotina</taxon>
        <taxon>Lecanoromycetes</taxon>
        <taxon>OSLEUM clade</taxon>
        <taxon>Umbilicariomycetidae</taxon>
        <taxon>Umbilicariales</taxon>
        <taxon>Umbilicariaceae</taxon>
        <taxon>Lasallia</taxon>
    </lineage>
</organism>
<evidence type="ECO:0000313" key="8">
    <source>
        <dbReference type="EMBL" id="SLM37251.1"/>
    </source>
</evidence>
<dbReference type="GO" id="GO:0005783">
    <property type="term" value="C:endoplasmic reticulum"/>
    <property type="evidence" value="ECO:0007669"/>
    <property type="project" value="UniProtKB-SubCell"/>
</dbReference>
<comment type="subcellular location">
    <subcellularLocation>
        <location evidence="3">Cytoplasm</location>
        <location evidence="3">Cytosol</location>
    </subcellularLocation>
    <subcellularLocation>
        <location evidence="2">Endoplasmic reticulum</location>
    </subcellularLocation>
    <subcellularLocation>
        <location evidence="1">Mitochondrion</location>
    </subcellularLocation>
</comment>
<dbReference type="InterPro" id="IPR016024">
    <property type="entry name" value="ARM-type_fold"/>
</dbReference>
<feature type="compositionally biased region" description="Basic and acidic residues" evidence="7">
    <location>
        <begin position="666"/>
        <end position="681"/>
    </location>
</feature>
<evidence type="ECO:0000256" key="6">
    <source>
        <dbReference type="ARBA" id="ARBA00023128"/>
    </source>
</evidence>
<dbReference type="SMART" id="SM00185">
    <property type="entry name" value="ARM"/>
    <property type="match status" value="2"/>
</dbReference>
<dbReference type="Gene3D" id="1.25.10.10">
    <property type="entry name" value="Leucine-rich Repeat Variant"/>
    <property type="match status" value="2"/>
</dbReference>
<reference evidence="9" key="1">
    <citation type="submission" date="2017-03" db="EMBL/GenBank/DDBJ databases">
        <authorList>
            <person name="Sharma R."/>
            <person name="Thines M."/>
        </authorList>
    </citation>
    <scope>NUCLEOTIDE SEQUENCE [LARGE SCALE GENOMIC DNA]</scope>
</reference>
<sequence length="760" mass="83845">MEASSTISTAVLPLMATQYPPPPSSYTSKSSSTSSSRSASDRPAPASQLESDGLAVEQGLSRLTVSDTITAEKKKPMFSALGVIIRQANPRELGINVDLDQLRAIFERADQSDQHGYKDVEALGSLRGILDQMWWRGSELMSAVAKVLADGSRDPTWRMPFGEIGILDFFIGVVSANNIQHDLLLHSLRLIGNSCADTDVNRQRVVARNGLPHIIRCLQDVSLIDVAVPVLFNICTDFEPAQQVATANFLCPALVNLLRNRAAVGSPSLGYICRLLDFTMEQFDANLCPDNTVEVILRAASEPDIDLDDRTSLVNAAATYLKHERFQKHLLTENLVEIPLALIARSYSAQAPFSAPLSVANMTPTVQDPEEEAQIAATRGLLIQSLSDISAFPEFAGSFPLDSPLISSLVAWLSVPQVQLQTCACIILGNLARSDAVCQEMVQERDIHHPLIAKLRQSTDTQVLHSTLGFLRNLALPSENKDELGEAEIIPAVSRFWDGTVPQLRFGAVSLTRQVINGSVTNIERLLAPLSPDPESPAHERTYLSLLLSLFEKSDDVPTNVEVARIVAAVCRCLNSPGAASDPESLNGILHRFYKFHPNVARPLSMMVSQSRWPVIRSEGWFALALMARSREGSTAVSDVIQQVEVFGSLVETVMGRVAPEDEREGSEREPESEQQKIMKAKDRDNARVLISELLKNRGEDMYVPRRDVFENLLRGRKSSVSLQDLFVRVRSPNTGEEKEQEEDEDDEDEVEDDEEEDEE</sequence>
<dbReference type="GO" id="GO:0005085">
    <property type="term" value="F:guanyl-nucleotide exchange factor activity"/>
    <property type="evidence" value="ECO:0007669"/>
    <property type="project" value="InterPro"/>
</dbReference>
<feature type="compositionally biased region" description="Low complexity" evidence="7">
    <location>
        <begin position="25"/>
        <end position="47"/>
    </location>
</feature>
<feature type="region of interest" description="Disordered" evidence="7">
    <location>
        <begin position="725"/>
        <end position="760"/>
    </location>
</feature>
<feature type="region of interest" description="Disordered" evidence="7">
    <location>
        <begin position="657"/>
        <end position="681"/>
    </location>
</feature>
<dbReference type="InterPro" id="IPR040144">
    <property type="entry name" value="RAP1GDS1"/>
</dbReference>
<proteinExistence type="predicted"/>
<dbReference type="SUPFAM" id="SSF48371">
    <property type="entry name" value="ARM repeat"/>
    <property type="match status" value="1"/>
</dbReference>
<evidence type="ECO:0000256" key="4">
    <source>
        <dbReference type="ARBA" id="ARBA00022490"/>
    </source>
</evidence>
<name>A0A1W5D2H6_9LECA</name>
<keyword evidence="5" id="KW-0256">Endoplasmic reticulum</keyword>
<dbReference type="InterPro" id="IPR011989">
    <property type="entry name" value="ARM-like"/>
</dbReference>
<evidence type="ECO:0000256" key="3">
    <source>
        <dbReference type="ARBA" id="ARBA00004514"/>
    </source>
</evidence>
<dbReference type="InterPro" id="IPR000225">
    <property type="entry name" value="Armadillo"/>
</dbReference>
<keyword evidence="4" id="KW-0963">Cytoplasm</keyword>
<evidence type="ECO:0000256" key="1">
    <source>
        <dbReference type="ARBA" id="ARBA00004173"/>
    </source>
</evidence>
<evidence type="ECO:0000256" key="5">
    <source>
        <dbReference type="ARBA" id="ARBA00022824"/>
    </source>
</evidence>
<keyword evidence="6" id="KW-0496">Mitochondrion</keyword>
<dbReference type="PANTHER" id="PTHR10957">
    <property type="entry name" value="RAP1 GTPASE-GDP DISSOCIATION STIMULATOR 1"/>
    <property type="match status" value="1"/>
</dbReference>
<dbReference type="EMBL" id="FWEW01001463">
    <property type="protein sequence ID" value="SLM37251.1"/>
    <property type="molecule type" value="Genomic_DNA"/>
</dbReference>
<dbReference type="Proteomes" id="UP000192927">
    <property type="component" value="Unassembled WGS sequence"/>
</dbReference>
<feature type="compositionally biased region" description="Acidic residues" evidence="7">
    <location>
        <begin position="739"/>
        <end position="760"/>
    </location>
</feature>
<evidence type="ECO:0000256" key="2">
    <source>
        <dbReference type="ARBA" id="ARBA00004240"/>
    </source>
</evidence>
<dbReference type="GO" id="GO:0005739">
    <property type="term" value="C:mitochondrion"/>
    <property type="evidence" value="ECO:0007669"/>
    <property type="project" value="UniProtKB-SubCell"/>
</dbReference>
<evidence type="ECO:0000256" key="7">
    <source>
        <dbReference type="SAM" id="MobiDB-lite"/>
    </source>
</evidence>
<dbReference type="GO" id="GO:0005829">
    <property type="term" value="C:cytosol"/>
    <property type="evidence" value="ECO:0007669"/>
    <property type="project" value="UniProtKB-SubCell"/>
</dbReference>
<dbReference type="AlphaFoldDB" id="A0A1W5D2H6"/>
<evidence type="ECO:0000313" key="9">
    <source>
        <dbReference type="Proteomes" id="UP000192927"/>
    </source>
</evidence>
<keyword evidence="9" id="KW-1185">Reference proteome</keyword>
<feature type="region of interest" description="Disordered" evidence="7">
    <location>
        <begin position="1"/>
        <end position="52"/>
    </location>
</feature>
<accession>A0A1W5D2H6</accession>